<evidence type="ECO:0000256" key="1">
    <source>
        <dbReference type="SAM" id="Phobius"/>
    </source>
</evidence>
<accession>A0A2C9U542</accession>
<dbReference type="STRING" id="3983.A0A2C9U542"/>
<dbReference type="AlphaFoldDB" id="A0A2C9U542"/>
<keyword evidence="1" id="KW-1133">Transmembrane helix</keyword>
<protein>
    <submittedName>
        <fullName evidence="2">Uncharacterized protein</fullName>
    </submittedName>
</protein>
<sequence length="630" mass="70639">MPPPQALSFLSPLLLISPPSHSLSSRTAIPIFSLPILPVPSSRNPFPALFCTSPKSTQQQQEEEALLQFVAESKLKTLPCVRTFENDLARLSLVGAVGFEQALTAAAADGGRAAAEHIDSGQPTMVVETIFPGPEDEHATISTRLFLPAEKVKEKAGKLRRSYTEDIFSGATSQNILAMTFRQVVLQELWNFELVVLRPGTERNMEDLQNPREVPASLFLRSSNKEVISVLAEAVCIAALQNTERHYLDDFLGKASSGIFRWFQKPERIVSKDSAVVIYKLFEDEIVENAKSLLENFKSTKKNFRRIKMRNKYSWWTLVAHSKLEKIGGPNFSAWTSEYVPAYRLQIDADKVRDVKLEGWRSSAENRWEVLLTHSQMTGLAEVLDMYYEDIYTLPDKELSCHAITSFTNFSNKKRRSSLLNILSVSLASGIFLIAISALRQFCFPHMRKGEMYAQEHRSLPSSEIKFAVNESLDPEKLQEICILIIKKIKDGFGWPDNITTETDSGAWIGDVPKYLKVMGRSESNREDSSTCAPELKIDEDMKSSAQDVASYQVVCSTDGKIVGFQPTSRVGVNHWAANPLARELYGGRRLSPGFVERGHKIHLPNEIVVIELLMSVNSDAYFALARPAR</sequence>
<gene>
    <name evidence="2" type="ORF">MANES_17G051000</name>
</gene>
<dbReference type="OMA" id="WSDEIKV"/>
<organism evidence="2">
    <name type="scientific">Manihot esculenta</name>
    <name type="common">Cassava</name>
    <name type="synonym">Jatropha manihot</name>
    <dbReference type="NCBI Taxonomy" id="3983"/>
    <lineage>
        <taxon>Eukaryota</taxon>
        <taxon>Viridiplantae</taxon>
        <taxon>Streptophyta</taxon>
        <taxon>Embryophyta</taxon>
        <taxon>Tracheophyta</taxon>
        <taxon>Spermatophyta</taxon>
        <taxon>Magnoliopsida</taxon>
        <taxon>eudicotyledons</taxon>
        <taxon>Gunneridae</taxon>
        <taxon>Pentapetalae</taxon>
        <taxon>rosids</taxon>
        <taxon>fabids</taxon>
        <taxon>Malpighiales</taxon>
        <taxon>Euphorbiaceae</taxon>
        <taxon>Crotonoideae</taxon>
        <taxon>Manihoteae</taxon>
        <taxon>Manihot</taxon>
    </lineage>
</organism>
<reference evidence="2" key="1">
    <citation type="submission" date="2016-02" db="EMBL/GenBank/DDBJ databases">
        <title>WGS assembly of Manihot esculenta.</title>
        <authorList>
            <person name="Bredeson J.V."/>
            <person name="Prochnik S.E."/>
            <person name="Lyons J.B."/>
            <person name="Schmutz J."/>
            <person name="Grimwood J."/>
            <person name="Vrebalov J."/>
            <person name="Bart R.S."/>
            <person name="Amuge T."/>
            <person name="Ferguson M.E."/>
            <person name="Green R."/>
            <person name="Putnam N."/>
            <person name="Stites J."/>
            <person name="Rounsley S."/>
            <person name="Rokhsar D.S."/>
        </authorList>
    </citation>
    <scope>NUCLEOTIDE SEQUENCE [LARGE SCALE GENOMIC DNA]</scope>
    <source>
        <tissue evidence="2">Leaf</tissue>
    </source>
</reference>
<dbReference type="PANTHER" id="PTHR35694:SF1">
    <property type="entry name" value="DENEDDYLASE"/>
    <property type="match status" value="1"/>
</dbReference>
<keyword evidence="1" id="KW-0812">Transmembrane</keyword>
<name>A0A2C9U542_MANES</name>
<evidence type="ECO:0000313" key="2">
    <source>
        <dbReference type="EMBL" id="OAY24879.1"/>
    </source>
</evidence>
<feature type="transmembrane region" description="Helical" evidence="1">
    <location>
        <begin position="419"/>
        <end position="439"/>
    </location>
</feature>
<proteinExistence type="predicted"/>
<dbReference type="PANTHER" id="PTHR35694">
    <property type="entry name" value="DENEDDYLASE"/>
    <property type="match status" value="1"/>
</dbReference>
<keyword evidence="1" id="KW-0472">Membrane</keyword>
<dbReference type="EMBL" id="CM004403">
    <property type="protein sequence ID" value="OAY24879.1"/>
    <property type="molecule type" value="Genomic_DNA"/>
</dbReference>